<accession>A0A1M5I169</accession>
<feature type="domain" description="Porphobilinogen deaminase N-terminal" evidence="13">
    <location>
        <begin position="6"/>
        <end position="117"/>
    </location>
</feature>
<comment type="subunit">
    <text evidence="5">Monomer.</text>
</comment>
<dbReference type="InterPro" id="IPR022418">
    <property type="entry name" value="Porphobilinogen_deaminase_C"/>
</dbReference>
<dbReference type="Gene3D" id="3.40.190.10">
    <property type="entry name" value="Periplasmic binding protein-like II"/>
    <property type="match status" value="2"/>
</dbReference>
<comment type="function">
    <text evidence="2">Tetrapolymerization of the monopyrrole PBG into the hydroxymethylbilane pre-uroporphyrinogen in several discrete steps.</text>
</comment>
<evidence type="ECO:0000256" key="9">
    <source>
        <dbReference type="ARBA" id="ARBA00023244"/>
    </source>
</evidence>
<feature type="domain" description="Porphobilinogen deaminase N-terminal" evidence="13">
    <location>
        <begin position="154"/>
        <end position="246"/>
    </location>
</feature>
<comment type="similarity">
    <text evidence="4">Belongs to the HMBS family.</text>
</comment>
<evidence type="ECO:0000256" key="6">
    <source>
        <dbReference type="ARBA" id="ARBA00012655"/>
    </source>
</evidence>
<dbReference type="RefSeq" id="WP_073047674.1">
    <property type="nucleotide sequence ID" value="NZ_FQUO01000021.1"/>
</dbReference>
<dbReference type="PANTHER" id="PTHR11557">
    <property type="entry name" value="PORPHOBILINOGEN DEAMINASE"/>
    <property type="match status" value="1"/>
</dbReference>
<evidence type="ECO:0000259" key="14">
    <source>
        <dbReference type="Pfam" id="PF03900"/>
    </source>
</evidence>
<name>A0A1M5I169_9BACT</name>
<comment type="pathway">
    <text evidence="3">Porphyrin-containing compound metabolism; protoporphyrin-IX biosynthesis; coproporphyrinogen-III from 5-aminolevulinate: step 2/4.</text>
</comment>
<evidence type="ECO:0000259" key="13">
    <source>
        <dbReference type="Pfam" id="PF01379"/>
    </source>
</evidence>
<dbReference type="InterPro" id="IPR022417">
    <property type="entry name" value="Porphobilin_deaminase_N"/>
</dbReference>
<proteinExistence type="inferred from homology"/>
<evidence type="ECO:0000256" key="1">
    <source>
        <dbReference type="ARBA" id="ARBA00001916"/>
    </source>
</evidence>
<keyword evidence="16" id="KW-1185">Reference proteome</keyword>
<evidence type="ECO:0000313" key="16">
    <source>
        <dbReference type="Proteomes" id="UP000184368"/>
    </source>
</evidence>
<evidence type="ECO:0000256" key="3">
    <source>
        <dbReference type="ARBA" id="ARBA00004735"/>
    </source>
</evidence>
<dbReference type="PROSITE" id="PS00533">
    <property type="entry name" value="PORPHOBILINOGEN_DEAM"/>
    <property type="match status" value="1"/>
</dbReference>
<dbReference type="Pfam" id="PF03900">
    <property type="entry name" value="Porphobil_deamC"/>
    <property type="match status" value="1"/>
</dbReference>
<dbReference type="PIRSF" id="PIRSF001438">
    <property type="entry name" value="4pyrrol_synth_OHMeBilane_synth"/>
    <property type="match status" value="1"/>
</dbReference>
<dbReference type="GO" id="GO:0004418">
    <property type="term" value="F:hydroxymethylbilane synthase activity"/>
    <property type="evidence" value="ECO:0007669"/>
    <property type="project" value="UniProtKB-EC"/>
</dbReference>
<dbReference type="STRING" id="1302690.BUE76_05260"/>
<dbReference type="EC" id="2.5.1.61" evidence="6"/>
<dbReference type="Proteomes" id="UP000184368">
    <property type="component" value="Unassembled WGS sequence"/>
</dbReference>
<dbReference type="Pfam" id="PF01379">
    <property type="entry name" value="Porphobil_deam"/>
    <property type="match status" value="2"/>
</dbReference>
<evidence type="ECO:0000256" key="8">
    <source>
        <dbReference type="ARBA" id="ARBA00022679"/>
    </source>
</evidence>
<dbReference type="GO" id="GO:0006783">
    <property type="term" value="P:heme biosynthetic process"/>
    <property type="evidence" value="ECO:0007669"/>
    <property type="project" value="TreeGrafter"/>
</dbReference>
<dbReference type="InterPro" id="IPR000860">
    <property type="entry name" value="HemC"/>
</dbReference>
<dbReference type="CDD" id="cd13647">
    <property type="entry name" value="PBP2_PBGD_2"/>
    <property type="match status" value="1"/>
</dbReference>
<dbReference type="InterPro" id="IPR022419">
    <property type="entry name" value="Porphobilin_deaminase_cofac_BS"/>
</dbReference>
<evidence type="ECO:0000256" key="5">
    <source>
        <dbReference type="ARBA" id="ARBA00011245"/>
    </source>
</evidence>
<dbReference type="PANTHER" id="PTHR11557:SF0">
    <property type="entry name" value="PORPHOBILINOGEN DEAMINASE"/>
    <property type="match status" value="1"/>
</dbReference>
<dbReference type="SUPFAM" id="SSF53850">
    <property type="entry name" value="Periplasmic binding protein-like II"/>
    <property type="match status" value="2"/>
</dbReference>
<evidence type="ECO:0000256" key="2">
    <source>
        <dbReference type="ARBA" id="ARBA00002869"/>
    </source>
</evidence>
<evidence type="ECO:0000256" key="10">
    <source>
        <dbReference type="ARBA" id="ARBA00030685"/>
    </source>
</evidence>
<reference evidence="15 16" key="1">
    <citation type="submission" date="2016-11" db="EMBL/GenBank/DDBJ databases">
        <authorList>
            <person name="Jaros S."/>
            <person name="Januszkiewicz K."/>
            <person name="Wedrychowicz H."/>
        </authorList>
    </citation>
    <scope>NUCLEOTIDE SEQUENCE [LARGE SCALE GENOMIC DNA]</scope>
    <source>
        <strain evidence="15 16">DSM 26897</strain>
    </source>
</reference>
<evidence type="ECO:0000256" key="7">
    <source>
        <dbReference type="ARBA" id="ARBA00016519"/>
    </source>
</evidence>
<evidence type="ECO:0000256" key="12">
    <source>
        <dbReference type="ARBA" id="ARBA00048169"/>
    </source>
</evidence>
<dbReference type="EMBL" id="FQUO01000021">
    <property type="protein sequence ID" value="SHG22028.1"/>
    <property type="molecule type" value="Genomic_DNA"/>
</dbReference>
<dbReference type="PRINTS" id="PR00151">
    <property type="entry name" value="PORPHBDMNASE"/>
</dbReference>
<dbReference type="OrthoDB" id="9810298at2"/>
<dbReference type="Gene3D" id="3.30.160.40">
    <property type="entry name" value="Porphobilinogen deaminase, C-terminal domain"/>
    <property type="match status" value="1"/>
</dbReference>
<dbReference type="GO" id="GO:0005737">
    <property type="term" value="C:cytoplasm"/>
    <property type="evidence" value="ECO:0007669"/>
    <property type="project" value="TreeGrafter"/>
</dbReference>
<comment type="cofactor">
    <cofactor evidence="1">
        <name>dipyrromethane</name>
        <dbReference type="ChEBI" id="CHEBI:60342"/>
    </cofactor>
</comment>
<evidence type="ECO:0000256" key="4">
    <source>
        <dbReference type="ARBA" id="ARBA00005638"/>
    </source>
</evidence>
<protein>
    <recommendedName>
        <fullName evidence="7">Porphobilinogen deaminase</fullName>
        <ecNumber evidence="6">2.5.1.61</ecNumber>
    </recommendedName>
    <alternativeName>
        <fullName evidence="11">Hydroxymethylbilane synthase</fullName>
    </alternativeName>
    <alternativeName>
        <fullName evidence="10">Pre-uroporphyrinogen synthase</fullName>
    </alternativeName>
</protein>
<gene>
    <name evidence="15" type="ORF">SAMN05444008_12137</name>
</gene>
<sequence length="348" mass="38461">MSSQPLRIGTRDSQLAVWQATLVQDLLKTAGIASELVYMKSEGDINLVTPLYEIGVTGVFTKVLDIALLNNTIDIAVHSMKDVPTQLANGLQQAAVLERASHKDIFVYKNDSDLEQLGFVNGQWAMGNGQSSMVNEPSTAAIHHSPLTIHDQPFTTHHSPFTLATSSIRRIAQWKHRYPTHTIENLRGNVNTRLRKVAESNWNGAIFAGAGLERINLRPEKSIDLDWMLPAPAQGAIMVVCRKDDNYAFDACQSFHHEHTALCVKTERDFLRTLMGGCSTPISALAQMRGGKVWLRGNICAPDGSRMVEVEKESASEHSQTLGVLLANELLNQPYVNEIVQQVRNAKS</sequence>
<dbReference type="AlphaFoldDB" id="A0A1M5I169"/>
<keyword evidence="9" id="KW-0627">Porphyrin biosynthesis</keyword>
<dbReference type="InterPro" id="IPR036803">
    <property type="entry name" value="Porphobilinogen_deaminase_C_sf"/>
</dbReference>
<evidence type="ECO:0000313" key="15">
    <source>
        <dbReference type="EMBL" id="SHG22028.1"/>
    </source>
</evidence>
<dbReference type="SUPFAM" id="SSF54782">
    <property type="entry name" value="Porphobilinogen deaminase (hydroxymethylbilane synthase), C-terminal domain"/>
    <property type="match status" value="1"/>
</dbReference>
<organism evidence="15 16">
    <name type="scientific">Cnuella takakiae</name>
    <dbReference type="NCBI Taxonomy" id="1302690"/>
    <lineage>
        <taxon>Bacteria</taxon>
        <taxon>Pseudomonadati</taxon>
        <taxon>Bacteroidota</taxon>
        <taxon>Chitinophagia</taxon>
        <taxon>Chitinophagales</taxon>
        <taxon>Chitinophagaceae</taxon>
        <taxon>Cnuella</taxon>
    </lineage>
</organism>
<keyword evidence="8" id="KW-0808">Transferase</keyword>
<comment type="catalytic activity">
    <reaction evidence="12">
        <text>4 porphobilinogen + H2O = hydroxymethylbilane + 4 NH4(+)</text>
        <dbReference type="Rhea" id="RHEA:13185"/>
        <dbReference type="ChEBI" id="CHEBI:15377"/>
        <dbReference type="ChEBI" id="CHEBI:28938"/>
        <dbReference type="ChEBI" id="CHEBI:57845"/>
        <dbReference type="ChEBI" id="CHEBI:58126"/>
        <dbReference type="EC" id="2.5.1.61"/>
    </reaction>
</comment>
<evidence type="ECO:0000256" key="11">
    <source>
        <dbReference type="ARBA" id="ARBA00033064"/>
    </source>
</evidence>
<feature type="domain" description="Porphobilinogen deaminase C-terminal" evidence="14">
    <location>
        <begin position="261"/>
        <end position="332"/>
    </location>
</feature>